<evidence type="ECO:0000313" key="2">
    <source>
        <dbReference type="EMBL" id="MBC3795234.1"/>
    </source>
</evidence>
<keyword evidence="3" id="KW-1185">Reference proteome</keyword>
<protein>
    <recommendedName>
        <fullName evidence="1">NAD(P)-binding domain-containing protein</fullName>
    </recommendedName>
</protein>
<evidence type="ECO:0000313" key="3">
    <source>
        <dbReference type="Proteomes" id="UP000700732"/>
    </source>
</evidence>
<dbReference type="InterPro" id="IPR051604">
    <property type="entry name" value="Ergot_Alk_Oxidoreductase"/>
</dbReference>
<dbReference type="EMBL" id="VFIA01000096">
    <property type="protein sequence ID" value="MBC3795234.1"/>
    <property type="molecule type" value="Genomic_DNA"/>
</dbReference>
<dbReference type="RefSeq" id="WP_222439566.1">
    <property type="nucleotide sequence ID" value="NZ_VFIA01000096.1"/>
</dbReference>
<accession>A0ABR6WFD9</accession>
<organism evidence="2 3">
    <name type="scientific">Spirosoma utsteinense</name>
    <dbReference type="NCBI Taxonomy" id="2585773"/>
    <lineage>
        <taxon>Bacteria</taxon>
        <taxon>Pseudomonadati</taxon>
        <taxon>Bacteroidota</taxon>
        <taxon>Cytophagia</taxon>
        <taxon>Cytophagales</taxon>
        <taxon>Cytophagaceae</taxon>
        <taxon>Spirosoma</taxon>
    </lineage>
</organism>
<dbReference type="Gene3D" id="3.40.50.720">
    <property type="entry name" value="NAD(P)-binding Rossmann-like Domain"/>
    <property type="match status" value="1"/>
</dbReference>
<evidence type="ECO:0000259" key="1">
    <source>
        <dbReference type="Pfam" id="PF13460"/>
    </source>
</evidence>
<gene>
    <name evidence="2" type="ORF">FH603_5769</name>
</gene>
<dbReference type="PANTHER" id="PTHR43162:SF1">
    <property type="entry name" value="PRESTALK A DIFFERENTIATION PROTEIN A"/>
    <property type="match status" value="1"/>
</dbReference>
<dbReference type="InterPro" id="IPR016040">
    <property type="entry name" value="NAD(P)-bd_dom"/>
</dbReference>
<reference evidence="2 3" key="1">
    <citation type="submission" date="2019-06" db="EMBL/GenBank/DDBJ databases">
        <title>Spirosoma utsteinense sp. nov. isolated from Antarctic ice-free soils.</title>
        <authorList>
            <person name="Tahon G."/>
        </authorList>
    </citation>
    <scope>NUCLEOTIDE SEQUENCE [LARGE SCALE GENOMIC DNA]</scope>
    <source>
        <strain evidence="2 3">LMG 31447</strain>
    </source>
</reference>
<comment type="caution">
    <text evidence="2">The sequence shown here is derived from an EMBL/GenBank/DDBJ whole genome shotgun (WGS) entry which is preliminary data.</text>
</comment>
<feature type="domain" description="NAD(P)-binding" evidence="1">
    <location>
        <begin position="7"/>
        <end position="120"/>
    </location>
</feature>
<dbReference type="Pfam" id="PF13460">
    <property type="entry name" value="NAD_binding_10"/>
    <property type="match status" value="1"/>
</dbReference>
<name>A0ABR6WFD9_9BACT</name>
<sequence>MNIVLTGSLGNISKPLAQILLQKGHSPTVISGKADRQKDIEALGTKAAIGSLFDAAFLSLAFKGADIVYLMEPPFHFTDPNANSETLWQDIAHTYVEAIQKAGVTKVVHLSSIGGHTDKGVGILSWHYHVEQILKRLLPAVSIKTMRPVGFYGNLLANISILKQLSQGFIGGSLALQYYGVAGLLSGKRGVIMGNYDGDVVNSYVSPNDIAAFIAEEMEKLFTGRMVRYIASEELTGNQIAKVLGEAIGKPYLKHGKISDKILASALKKQGLDVKLASGIVEMGVSGRTGKLYEDYNKHKLVLGKPS</sequence>
<dbReference type="InterPro" id="IPR036291">
    <property type="entry name" value="NAD(P)-bd_dom_sf"/>
</dbReference>
<dbReference type="PANTHER" id="PTHR43162">
    <property type="match status" value="1"/>
</dbReference>
<dbReference type="SUPFAM" id="SSF51735">
    <property type="entry name" value="NAD(P)-binding Rossmann-fold domains"/>
    <property type="match status" value="1"/>
</dbReference>
<dbReference type="Proteomes" id="UP000700732">
    <property type="component" value="Unassembled WGS sequence"/>
</dbReference>
<proteinExistence type="predicted"/>